<dbReference type="STRING" id="151549.A0A4C1ZQU9"/>
<dbReference type="PRINTS" id="PR00705">
    <property type="entry name" value="PAPAIN"/>
</dbReference>
<comment type="caution">
    <text evidence="5">The sequence shown here is derived from an EMBL/GenBank/DDBJ whole genome shotgun (WGS) entry which is preliminary data.</text>
</comment>
<keyword evidence="6" id="KW-1185">Reference proteome</keyword>
<dbReference type="FunFam" id="3.90.70.10:FF:000332">
    <property type="entry name" value="Cathepsin L1"/>
    <property type="match status" value="1"/>
</dbReference>
<dbReference type="InterPro" id="IPR038765">
    <property type="entry name" value="Papain-like_cys_pep_sf"/>
</dbReference>
<dbReference type="AlphaFoldDB" id="A0A4C1ZQU9"/>
<feature type="region of interest" description="Disordered" evidence="3">
    <location>
        <begin position="90"/>
        <end position="146"/>
    </location>
</feature>
<evidence type="ECO:0000259" key="4">
    <source>
        <dbReference type="SMART" id="SM00645"/>
    </source>
</evidence>
<comment type="similarity">
    <text evidence="1">Belongs to the peptidase C1 family.</text>
</comment>
<feature type="domain" description="Peptidase C1A papain C-terminal" evidence="4">
    <location>
        <begin position="635"/>
        <end position="850"/>
    </location>
</feature>
<keyword evidence="2" id="KW-1015">Disulfide bond</keyword>
<sequence>MDIVLPIQIDESIPYRVSIVVMLNTEARAKTKHAKLRKTLLQHKLHKWRPECNCDGCANSSAIYRCRIYLHIRAAYITIKGAWLYTSHNSRRGSNVPSRGDGSDRGDGHGRPITIGSDRYRDSYSRDNYNRPGGGARSGNVFGPRREGIAKGHASLQPGEDCDEDESVDSIEEYSPSITQRVESSNQYRGSASRPDRPKSSKVYKPSGARSAIPYPSMFLEPPFNPASPSSTANAAIGTSIYLPPLDAKGSEVVEVLLKNWQEEIREKRDNVMREVAPSKNEYDSYSYSDYDEGPSEVVPETPLWRGSYKLRGALSAPLAGYTETYTMWYNGDTGESRLDFNGGTALSLRLRLPNGSYRLLSTERMELPEGTKRMCRVGTGMISSPKEMGPPALPDMKAFKFAGWLSGAERSKVGASSSDGRVERWQREVRVKEHAPENQTSEEENLTYRHEMVVVRRSHGAVPLRYSVYVDSSHLGVASDAYMHTYREFEHLTSPQEHLNYNLETGCDVQEQANISDLEHRAALEPLREFTEESRSPLYSIMLARYKIRFVRRYYNFKEDVLRRNILMQKARFVGCVNRRGETFRLEINFLADRLKAEVAQLFGALPFPHGAVTTASVPFPYDRSTLRRRARTLPRAFDWREKGAIGPVEFQGTCMSCWAFAVTAAIEGGLFAHTGHKRTLSKQCLVDCGHDTNANGCAPTWPKYAYEYVRRHGLPTNSSYPYTGQKKECTSAGLSPIVSIRGYVDVTNHSVNALKVSIYENGPVVVIIDAKSQYFQLYSSGVLDDPECGKLTRDTNHAVLAVGWGEENGKTYFILKNSWSQSWGDGGYVKFNGFTNTCGVLTQPSYPLEPRLEGKAVAGSSAENDYVR</sequence>
<dbReference type="GO" id="GO:0008234">
    <property type="term" value="F:cysteine-type peptidase activity"/>
    <property type="evidence" value="ECO:0007669"/>
    <property type="project" value="InterPro"/>
</dbReference>
<gene>
    <name evidence="5" type="primary">LCP2</name>
    <name evidence="5" type="ORF">EVAR_61972_1</name>
</gene>
<evidence type="ECO:0000313" key="6">
    <source>
        <dbReference type="Proteomes" id="UP000299102"/>
    </source>
</evidence>
<dbReference type="Pfam" id="PF00112">
    <property type="entry name" value="Peptidase_C1"/>
    <property type="match status" value="1"/>
</dbReference>
<dbReference type="SMART" id="SM00645">
    <property type="entry name" value="Pept_C1"/>
    <property type="match status" value="1"/>
</dbReference>
<feature type="compositionally biased region" description="Polar residues" evidence="3">
    <location>
        <begin position="176"/>
        <end position="190"/>
    </location>
</feature>
<dbReference type="Proteomes" id="UP000299102">
    <property type="component" value="Unassembled WGS sequence"/>
</dbReference>
<reference evidence="5 6" key="1">
    <citation type="journal article" date="2019" name="Commun. Biol.">
        <title>The bagworm genome reveals a unique fibroin gene that provides high tensile strength.</title>
        <authorList>
            <person name="Kono N."/>
            <person name="Nakamura H."/>
            <person name="Ohtoshi R."/>
            <person name="Tomita M."/>
            <person name="Numata K."/>
            <person name="Arakawa K."/>
        </authorList>
    </citation>
    <scope>NUCLEOTIDE SEQUENCE [LARGE SCALE GENOMIC DNA]</scope>
</reference>
<dbReference type="InterPro" id="IPR025660">
    <property type="entry name" value="Pept_his_AS"/>
</dbReference>
<evidence type="ECO:0000256" key="2">
    <source>
        <dbReference type="ARBA" id="ARBA00023157"/>
    </source>
</evidence>
<name>A0A4C1ZQU9_EUMVA</name>
<accession>A0A4C1ZQU9</accession>
<evidence type="ECO:0000313" key="5">
    <source>
        <dbReference type="EMBL" id="GBP90310.1"/>
    </source>
</evidence>
<dbReference type="InterPro" id="IPR000668">
    <property type="entry name" value="Peptidase_C1A_C"/>
</dbReference>
<feature type="compositionally biased region" description="Basic and acidic residues" evidence="3">
    <location>
        <begin position="101"/>
        <end position="110"/>
    </location>
</feature>
<dbReference type="InterPro" id="IPR013128">
    <property type="entry name" value="Peptidase_C1A"/>
</dbReference>
<dbReference type="OrthoDB" id="65740at2759"/>
<protein>
    <submittedName>
        <fullName evidence="5">Digestive cysteine proteinase 2</fullName>
    </submittedName>
</protein>
<organism evidence="5 6">
    <name type="scientific">Eumeta variegata</name>
    <name type="common">Bagworm moth</name>
    <name type="synonym">Eumeta japonica</name>
    <dbReference type="NCBI Taxonomy" id="151549"/>
    <lineage>
        <taxon>Eukaryota</taxon>
        <taxon>Metazoa</taxon>
        <taxon>Ecdysozoa</taxon>
        <taxon>Arthropoda</taxon>
        <taxon>Hexapoda</taxon>
        <taxon>Insecta</taxon>
        <taxon>Pterygota</taxon>
        <taxon>Neoptera</taxon>
        <taxon>Endopterygota</taxon>
        <taxon>Lepidoptera</taxon>
        <taxon>Glossata</taxon>
        <taxon>Ditrysia</taxon>
        <taxon>Tineoidea</taxon>
        <taxon>Psychidae</taxon>
        <taxon>Oiketicinae</taxon>
        <taxon>Eumeta</taxon>
    </lineage>
</organism>
<feature type="region of interest" description="Disordered" evidence="3">
    <location>
        <begin position="175"/>
        <end position="208"/>
    </location>
</feature>
<dbReference type="PANTHER" id="PTHR12411">
    <property type="entry name" value="CYSTEINE PROTEASE FAMILY C1-RELATED"/>
    <property type="match status" value="1"/>
</dbReference>
<dbReference type="EMBL" id="BGZK01002075">
    <property type="protein sequence ID" value="GBP90310.1"/>
    <property type="molecule type" value="Genomic_DNA"/>
</dbReference>
<dbReference type="InterPro" id="IPR039417">
    <property type="entry name" value="Peptidase_C1A_papain-like"/>
</dbReference>
<dbReference type="GO" id="GO:0006508">
    <property type="term" value="P:proteolysis"/>
    <property type="evidence" value="ECO:0007669"/>
    <property type="project" value="InterPro"/>
</dbReference>
<evidence type="ECO:0000256" key="3">
    <source>
        <dbReference type="SAM" id="MobiDB-lite"/>
    </source>
</evidence>
<feature type="compositionally biased region" description="Basic and acidic residues" evidence="3">
    <location>
        <begin position="118"/>
        <end position="129"/>
    </location>
</feature>
<proteinExistence type="inferred from homology"/>
<dbReference type="CDD" id="cd02248">
    <property type="entry name" value="Peptidase_C1A"/>
    <property type="match status" value="1"/>
</dbReference>
<dbReference type="PROSITE" id="PS00639">
    <property type="entry name" value="THIOL_PROTEASE_HIS"/>
    <property type="match status" value="1"/>
</dbReference>
<dbReference type="SUPFAM" id="SSF54001">
    <property type="entry name" value="Cysteine proteinases"/>
    <property type="match status" value="1"/>
</dbReference>
<evidence type="ECO:0000256" key="1">
    <source>
        <dbReference type="ARBA" id="ARBA00008455"/>
    </source>
</evidence>
<dbReference type="Gene3D" id="3.90.70.10">
    <property type="entry name" value="Cysteine proteinases"/>
    <property type="match status" value="1"/>
</dbReference>